<evidence type="ECO:0000256" key="1">
    <source>
        <dbReference type="ARBA" id="ARBA00007532"/>
    </source>
</evidence>
<dbReference type="GO" id="GO:0050660">
    <property type="term" value="F:flavin adenine dinucleotide binding"/>
    <property type="evidence" value="ECO:0007669"/>
    <property type="project" value="TreeGrafter"/>
</dbReference>
<feature type="binding site" evidence="5">
    <location>
        <position position="304"/>
    </location>
    <ligand>
        <name>FAD</name>
        <dbReference type="ChEBI" id="CHEBI:57692"/>
    </ligand>
</feature>
<keyword evidence="9" id="KW-0560">Oxidoreductase</keyword>
<dbReference type="InterPro" id="IPR036188">
    <property type="entry name" value="FAD/NAD-bd_sf"/>
</dbReference>
<keyword evidence="10" id="KW-1185">Reference proteome</keyword>
<feature type="binding site" evidence="5">
    <location>
        <begin position="178"/>
        <end position="185"/>
    </location>
    <ligand>
        <name>NAD(+)</name>
        <dbReference type="ChEBI" id="CHEBI:57540"/>
    </ligand>
</feature>
<evidence type="ECO:0000256" key="6">
    <source>
        <dbReference type="PIRSR" id="PIRSR000350-4"/>
    </source>
</evidence>
<keyword evidence="3 5" id="KW-0274">FAD</keyword>
<dbReference type="InterPro" id="IPR004099">
    <property type="entry name" value="Pyr_nucl-diS_OxRdtase_dimer"/>
</dbReference>
<evidence type="ECO:0000256" key="2">
    <source>
        <dbReference type="ARBA" id="ARBA00022630"/>
    </source>
</evidence>
<feature type="binding site" evidence="5">
    <location>
        <begin position="141"/>
        <end position="143"/>
    </location>
    <ligand>
        <name>FAD</name>
        <dbReference type="ChEBI" id="CHEBI:57692"/>
    </ligand>
</feature>
<feature type="disulfide bond" description="Redox-active" evidence="6">
    <location>
        <begin position="43"/>
        <end position="48"/>
    </location>
</feature>
<dbReference type="RefSeq" id="WP_076699405.1">
    <property type="nucleotide sequence ID" value="NZ_CP015093.1"/>
</dbReference>
<evidence type="ECO:0000313" key="10">
    <source>
        <dbReference type="Proteomes" id="UP000187059"/>
    </source>
</evidence>
<dbReference type="STRING" id="1250539.Ga0080574_TMP2413"/>
<comment type="cofactor">
    <cofactor evidence="5">
        <name>FAD</name>
        <dbReference type="ChEBI" id="CHEBI:57692"/>
    </cofactor>
    <text evidence="5">Binds 1 FAD per subunit.</text>
</comment>
<name>A0A1P8UTM7_9RHOB</name>
<feature type="domain" description="FAD/NAD(P)-binding" evidence="8">
    <location>
        <begin position="7"/>
        <end position="318"/>
    </location>
</feature>
<evidence type="ECO:0000313" key="9">
    <source>
        <dbReference type="EMBL" id="APZ52747.1"/>
    </source>
</evidence>
<keyword evidence="5" id="KW-0520">NAD</keyword>
<proteinExistence type="inferred from homology"/>
<dbReference type="EMBL" id="CP015093">
    <property type="protein sequence ID" value="APZ52747.1"/>
    <property type="molecule type" value="Genomic_DNA"/>
</dbReference>
<dbReference type="GO" id="GO:0004148">
    <property type="term" value="F:dihydrolipoyl dehydrogenase (NADH) activity"/>
    <property type="evidence" value="ECO:0007669"/>
    <property type="project" value="UniProtKB-EC"/>
</dbReference>
<reference evidence="9 10" key="1">
    <citation type="submission" date="2016-04" db="EMBL/GenBank/DDBJ databases">
        <title>Deep-sea bacteria in the southern Pacific.</title>
        <authorList>
            <person name="Tang K."/>
        </authorList>
    </citation>
    <scope>NUCLEOTIDE SEQUENCE [LARGE SCALE GENOMIC DNA]</scope>
    <source>
        <strain evidence="9 10">JLT2014</strain>
    </source>
</reference>
<dbReference type="SUPFAM" id="SSF55424">
    <property type="entry name" value="FAD/NAD-linked reductases, dimerisation (C-terminal) domain"/>
    <property type="match status" value="1"/>
</dbReference>
<evidence type="ECO:0000259" key="7">
    <source>
        <dbReference type="Pfam" id="PF02852"/>
    </source>
</evidence>
<dbReference type="Gene3D" id="3.50.50.60">
    <property type="entry name" value="FAD/NAD(P)-binding domain"/>
    <property type="match status" value="2"/>
</dbReference>
<comment type="similarity">
    <text evidence="1">Belongs to the class-I pyridine nucleotide-disulfide oxidoreductase family.</text>
</comment>
<dbReference type="InterPro" id="IPR023753">
    <property type="entry name" value="FAD/NAD-binding_dom"/>
</dbReference>
<evidence type="ECO:0000256" key="5">
    <source>
        <dbReference type="PIRSR" id="PIRSR000350-3"/>
    </source>
</evidence>
<dbReference type="EC" id="1.8.1.4" evidence="9"/>
<dbReference type="Pfam" id="PF07992">
    <property type="entry name" value="Pyr_redox_2"/>
    <property type="match status" value="1"/>
</dbReference>
<dbReference type="Pfam" id="PF02852">
    <property type="entry name" value="Pyr_redox_dim"/>
    <property type="match status" value="1"/>
</dbReference>
<feature type="binding site" evidence="5">
    <location>
        <position position="262"/>
    </location>
    <ligand>
        <name>NAD(+)</name>
        <dbReference type="ChEBI" id="CHEBI:57540"/>
    </ligand>
</feature>
<keyword evidence="5" id="KW-0547">Nucleotide-binding</keyword>
<sequence length="466" mass="49006">MADLTCDVAVIGAGTAGISAEHNARKHGARTLLIDPEFAGTTCATVGCMPSKLLIAAGRAAHGARKAGVFGIGTGPVSVDGRAVMKRVREERDRFVAGTRKGFDRLPEGTCIRARARFTSATTLELDDGRSVSAKAVVIATGSAPMVPGPYRALGDLTLTNETVFELDDLPQSLAVIGAGVIGLELAQAMARLGVRVAVFDRAERLAQMRCERVHDALKDAMAQEMALHLGSDPQPSEEGGKVRIDWDGQSEFFDRVLVATGRPPNLKGLNLEATGLKLNDKGMPEVSEATMQCGEAPIFMAGDANAMHPVLHEASDEGAIAGRNAVAYPAVVRSDRRVPLSLTFTEPPLVSIGQGPDESAKIGTADYSSQGRARVDDENTGVARIYAAAPRGRLIGADLFCPGADHMGHLLALAIQQGLTAEELLSMPFYHPTLEEGLRGALKEICRAVPLHLSGDQDPGSPPGG</sequence>
<dbReference type="InterPro" id="IPR016156">
    <property type="entry name" value="FAD/NAD-linked_Rdtase_dimer_sf"/>
</dbReference>
<protein>
    <submittedName>
        <fullName evidence="9">Dihydrolipoamide dehydrogenase</fullName>
        <ecNumber evidence="9">1.8.1.4</ecNumber>
    </submittedName>
</protein>
<dbReference type="PANTHER" id="PTHR43014">
    <property type="entry name" value="MERCURIC REDUCTASE"/>
    <property type="match status" value="1"/>
</dbReference>
<feature type="active site" description="Proton acceptor" evidence="4">
    <location>
        <position position="432"/>
    </location>
</feature>
<dbReference type="NCBIfam" id="NF004939">
    <property type="entry name" value="PRK06292.1-1"/>
    <property type="match status" value="1"/>
</dbReference>
<dbReference type="OrthoDB" id="9776382at2"/>
<dbReference type="KEGG" id="paby:Ga0080574_TMP2413"/>
<dbReference type="PIRSF" id="PIRSF000350">
    <property type="entry name" value="Mercury_reductase_MerA"/>
    <property type="match status" value="1"/>
</dbReference>
<accession>A0A1P8UTM7</accession>
<keyword evidence="2" id="KW-0285">Flavoprotein</keyword>
<feature type="domain" description="Pyridine nucleotide-disulphide oxidoreductase dimerisation" evidence="7">
    <location>
        <begin position="361"/>
        <end position="440"/>
    </location>
</feature>
<dbReference type="PRINTS" id="PR00411">
    <property type="entry name" value="PNDRDTASEI"/>
</dbReference>
<dbReference type="Gene3D" id="3.30.390.30">
    <property type="match status" value="1"/>
</dbReference>
<dbReference type="AlphaFoldDB" id="A0A1P8UTM7"/>
<evidence type="ECO:0000259" key="8">
    <source>
        <dbReference type="Pfam" id="PF07992"/>
    </source>
</evidence>
<dbReference type="PRINTS" id="PR00368">
    <property type="entry name" value="FADPNR"/>
</dbReference>
<evidence type="ECO:0000256" key="3">
    <source>
        <dbReference type="ARBA" id="ARBA00022827"/>
    </source>
</evidence>
<feature type="binding site" evidence="5">
    <location>
        <position position="52"/>
    </location>
    <ligand>
        <name>FAD</name>
        <dbReference type="ChEBI" id="CHEBI:57692"/>
    </ligand>
</feature>
<dbReference type="InterPro" id="IPR001100">
    <property type="entry name" value="Pyr_nuc-diS_OxRdtase"/>
</dbReference>
<dbReference type="Proteomes" id="UP000187059">
    <property type="component" value="Chromosome"/>
</dbReference>
<dbReference type="PANTHER" id="PTHR43014:SF4">
    <property type="entry name" value="PYRIDINE NUCLEOTIDE-DISULFIDE OXIDOREDUCTASE RCLA-RELATED"/>
    <property type="match status" value="1"/>
</dbReference>
<gene>
    <name evidence="9" type="ORF">Ga0080574_TMP2413</name>
</gene>
<evidence type="ECO:0000256" key="4">
    <source>
        <dbReference type="PIRSR" id="PIRSR000350-2"/>
    </source>
</evidence>
<dbReference type="GO" id="GO:0003955">
    <property type="term" value="F:NAD(P)H dehydrogenase (quinone) activity"/>
    <property type="evidence" value="ECO:0007669"/>
    <property type="project" value="TreeGrafter"/>
</dbReference>
<organism evidence="9 10">
    <name type="scientific">Salipiger abyssi</name>
    <dbReference type="NCBI Taxonomy" id="1250539"/>
    <lineage>
        <taxon>Bacteria</taxon>
        <taxon>Pseudomonadati</taxon>
        <taxon>Pseudomonadota</taxon>
        <taxon>Alphaproteobacteria</taxon>
        <taxon>Rhodobacterales</taxon>
        <taxon>Roseobacteraceae</taxon>
        <taxon>Salipiger</taxon>
    </lineage>
</organism>
<dbReference type="SUPFAM" id="SSF51905">
    <property type="entry name" value="FAD/NAD(P)-binding domain"/>
    <property type="match status" value="1"/>
</dbReference>